<dbReference type="InterPro" id="IPR039717">
    <property type="entry name" value="Hgh1"/>
</dbReference>
<evidence type="ECO:0000313" key="4">
    <source>
        <dbReference type="Proteomes" id="UP000542358"/>
    </source>
</evidence>
<evidence type="ECO:0000259" key="2">
    <source>
        <dbReference type="Pfam" id="PF04064"/>
    </source>
</evidence>
<sequence length="93" mass="10718">EQLAATKPGRLQLRSRGSYLVLRELHAREKDPGVLGACHKLIQVLIGDEPEAGMENLLEVRVPEELERRLRHADREEEEERRRGQREKEPGTS</sequence>
<gene>
    <name evidence="3" type="primary">Hgh1_1</name>
    <name evidence="3" type="ORF">OREARF_R15216</name>
</gene>
<organism evidence="3 4">
    <name type="scientific">Oreocharis arfaki</name>
    <name type="common">tit berrypecker</name>
    <dbReference type="NCBI Taxonomy" id="979223"/>
    <lineage>
        <taxon>Eukaryota</taxon>
        <taxon>Metazoa</taxon>
        <taxon>Chordata</taxon>
        <taxon>Craniata</taxon>
        <taxon>Vertebrata</taxon>
        <taxon>Euteleostomi</taxon>
        <taxon>Archelosauria</taxon>
        <taxon>Archosauria</taxon>
        <taxon>Dinosauria</taxon>
        <taxon>Saurischia</taxon>
        <taxon>Theropoda</taxon>
        <taxon>Coelurosauria</taxon>
        <taxon>Aves</taxon>
        <taxon>Neognathae</taxon>
        <taxon>Neoaves</taxon>
        <taxon>Telluraves</taxon>
        <taxon>Australaves</taxon>
        <taxon>Passeriformes</taxon>
        <taxon>Passeroidea</taxon>
        <taxon>Paramythiidae</taxon>
        <taxon>Oreocharis</taxon>
    </lineage>
</organism>
<keyword evidence="4" id="KW-1185">Reference proteome</keyword>
<dbReference type="Pfam" id="PF04064">
    <property type="entry name" value="DUF384"/>
    <property type="match status" value="1"/>
</dbReference>
<feature type="region of interest" description="Disordered" evidence="1">
    <location>
        <begin position="68"/>
        <end position="93"/>
    </location>
</feature>
<dbReference type="PANTHER" id="PTHR13387:SF9">
    <property type="entry name" value="PROTEIN HGH1 HOMOLOG"/>
    <property type="match status" value="1"/>
</dbReference>
<accession>A0A7K6KFM3</accession>
<feature type="non-terminal residue" evidence="3">
    <location>
        <position position="93"/>
    </location>
</feature>
<dbReference type="EMBL" id="VZRR01011099">
    <property type="protein sequence ID" value="NWW11416.1"/>
    <property type="molecule type" value="Genomic_DNA"/>
</dbReference>
<evidence type="ECO:0000256" key="1">
    <source>
        <dbReference type="SAM" id="MobiDB-lite"/>
    </source>
</evidence>
<name>A0A7K6KFM3_9PASE</name>
<evidence type="ECO:0000313" key="3">
    <source>
        <dbReference type="EMBL" id="NWW11416.1"/>
    </source>
</evidence>
<feature type="domain" description="Protein HGH1 C-terminal" evidence="2">
    <location>
        <begin position="2"/>
        <end position="52"/>
    </location>
</feature>
<proteinExistence type="predicted"/>
<feature type="compositionally biased region" description="Basic and acidic residues" evidence="1">
    <location>
        <begin position="80"/>
        <end position="93"/>
    </location>
</feature>
<dbReference type="AlphaFoldDB" id="A0A7K6KFM3"/>
<protein>
    <submittedName>
        <fullName evidence="3">HGH1 protein</fullName>
    </submittedName>
</protein>
<reference evidence="3 4" key="1">
    <citation type="submission" date="2019-09" db="EMBL/GenBank/DDBJ databases">
        <title>Bird 10,000 Genomes (B10K) Project - Family phase.</title>
        <authorList>
            <person name="Zhang G."/>
        </authorList>
    </citation>
    <scope>NUCLEOTIDE SEQUENCE [LARGE SCALE GENOMIC DNA]</scope>
    <source>
        <strain evidence="3">B10K-DU-029-42</strain>
        <tissue evidence="3">Muscle</tissue>
    </source>
</reference>
<dbReference type="PANTHER" id="PTHR13387">
    <property type="entry name" value="PROTEIN HGH1 HOMOLOG"/>
    <property type="match status" value="1"/>
</dbReference>
<dbReference type="InterPro" id="IPR007206">
    <property type="entry name" value="Protein_HGH1_C"/>
</dbReference>
<feature type="non-terminal residue" evidence="3">
    <location>
        <position position="1"/>
    </location>
</feature>
<comment type="caution">
    <text evidence="3">The sequence shown here is derived from an EMBL/GenBank/DDBJ whole genome shotgun (WGS) entry which is preliminary data.</text>
</comment>
<dbReference type="Proteomes" id="UP000542358">
    <property type="component" value="Unassembled WGS sequence"/>
</dbReference>